<evidence type="ECO:0000313" key="3">
    <source>
        <dbReference type="EMBL" id="TCI05343.1"/>
    </source>
</evidence>
<name>A0ABY2AQ65_9GAMM</name>
<comment type="caution">
    <text evidence="3">The sequence shown here is derived from an EMBL/GenBank/DDBJ whole genome shotgun (WGS) entry which is preliminary data.</text>
</comment>
<feature type="signal peptide" evidence="1">
    <location>
        <begin position="1"/>
        <end position="21"/>
    </location>
</feature>
<sequence length="206" mass="22221">MGLLRIFQSILLVMAISLGLAACSTSEEEAVYIPESAPPIQTADLATHVKQMALQLIGSSRYVSAKTPIAVTSFVDIGTLESTDIYGNQISELVMVELQQMGWTLIDFKFTGDIDVTPQGDFTLSRDYLRLQHRHPIEYILTGTLVRGSNGMQVTARIVGVESRAIVATAATFLPLSLFVEQAGMPAAGGYVAREPQSGMIIRKGG</sequence>
<dbReference type="PROSITE" id="PS51257">
    <property type="entry name" value="PROKAR_LIPOPROTEIN"/>
    <property type="match status" value="1"/>
</dbReference>
<dbReference type="InterPro" id="IPR041215">
    <property type="entry name" value="FlgO_dom"/>
</dbReference>
<dbReference type="EMBL" id="SJXE01000001">
    <property type="protein sequence ID" value="TCI05343.1"/>
    <property type="molecule type" value="Genomic_DNA"/>
</dbReference>
<dbReference type="Proteomes" id="UP000292554">
    <property type="component" value="Unassembled WGS sequence"/>
</dbReference>
<organism evidence="3 4">
    <name type="scientific">Corallincola luteus</name>
    <dbReference type="NCBI Taxonomy" id="1775177"/>
    <lineage>
        <taxon>Bacteria</taxon>
        <taxon>Pseudomonadati</taxon>
        <taxon>Pseudomonadota</taxon>
        <taxon>Gammaproteobacteria</taxon>
        <taxon>Alteromonadales</taxon>
        <taxon>Psychromonadaceae</taxon>
        <taxon>Corallincola</taxon>
    </lineage>
</organism>
<evidence type="ECO:0000256" key="1">
    <source>
        <dbReference type="SAM" id="SignalP"/>
    </source>
</evidence>
<feature type="domain" description="FlgO" evidence="2">
    <location>
        <begin position="51"/>
        <end position="177"/>
    </location>
</feature>
<evidence type="ECO:0000313" key="4">
    <source>
        <dbReference type="Proteomes" id="UP000292554"/>
    </source>
</evidence>
<proteinExistence type="predicted"/>
<keyword evidence="1" id="KW-0732">Signal</keyword>
<dbReference type="Pfam" id="PF17680">
    <property type="entry name" value="FlgO"/>
    <property type="match status" value="1"/>
</dbReference>
<evidence type="ECO:0000259" key="2">
    <source>
        <dbReference type="Pfam" id="PF17680"/>
    </source>
</evidence>
<gene>
    <name evidence="3" type="ORF">EZV61_05145</name>
</gene>
<protein>
    <recommendedName>
        <fullName evidence="2">FlgO domain-containing protein</fullName>
    </recommendedName>
</protein>
<reference evidence="3 4" key="1">
    <citation type="submission" date="2019-02" db="EMBL/GenBank/DDBJ databases">
        <title>Corallincola luteus sp. nov., a marine bacterium isolated from surface sediment of Bohai Sea in China.</title>
        <authorList>
            <person name="Ren Q."/>
        </authorList>
    </citation>
    <scope>NUCLEOTIDE SEQUENCE [LARGE SCALE GENOMIC DNA]</scope>
    <source>
        <strain evidence="3 4">DASS28</strain>
    </source>
</reference>
<accession>A0ABY2AQ65</accession>
<feature type="chain" id="PRO_5045974427" description="FlgO domain-containing protein" evidence="1">
    <location>
        <begin position="22"/>
        <end position="206"/>
    </location>
</feature>
<keyword evidence="4" id="KW-1185">Reference proteome</keyword>